<keyword evidence="1" id="KW-0812">Transmembrane</keyword>
<sequence length="56" mass="6885">MRMRFFRIHQRDEYTMNMVRWVYAWWSNLVTTIPLCGLHLNPGSRSLFYLLFISLC</sequence>
<accession>A0A0M3HHG6</accession>
<protein>
    <submittedName>
        <fullName evidence="3">Uncharacterized protein</fullName>
    </submittedName>
</protein>
<dbReference type="WBParaSite" id="ALUE_0000096101-mRNA-1">
    <property type="protein sequence ID" value="ALUE_0000096101-mRNA-1"/>
    <property type="gene ID" value="ALUE_0000096101"/>
</dbReference>
<dbReference type="Proteomes" id="UP000036681">
    <property type="component" value="Unplaced"/>
</dbReference>
<reference evidence="3" key="1">
    <citation type="submission" date="2017-02" db="UniProtKB">
        <authorList>
            <consortium name="WormBaseParasite"/>
        </authorList>
    </citation>
    <scope>IDENTIFICATION</scope>
</reference>
<keyword evidence="1" id="KW-1133">Transmembrane helix</keyword>
<evidence type="ECO:0000313" key="2">
    <source>
        <dbReference type="Proteomes" id="UP000036681"/>
    </source>
</evidence>
<feature type="transmembrane region" description="Helical" evidence="1">
    <location>
        <begin position="21"/>
        <end position="40"/>
    </location>
</feature>
<evidence type="ECO:0000313" key="3">
    <source>
        <dbReference type="WBParaSite" id="ALUE_0000096101-mRNA-1"/>
    </source>
</evidence>
<organism evidence="2 3">
    <name type="scientific">Ascaris lumbricoides</name>
    <name type="common">Giant roundworm</name>
    <dbReference type="NCBI Taxonomy" id="6252"/>
    <lineage>
        <taxon>Eukaryota</taxon>
        <taxon>Metazoa</taxon>
        <taxon>Ecdysozoa</taxon>
        <taxon>Nematoda</taxon>
        <taxon>Chromadorea</taxon>
        <taxon>Rhabditida</taxon>
        <taxon>Spirurina</taxon>
        <taxon>Ascaridomorpha</taxon>
        <taxon>Ascaridoidea</taxon>
        <taxon>Ascarididae</taxon>
        <taxon>Ascaris</taxon>
    </lineage>
</organism>
<dbReference type="AlphaFoldDB" id="A0A0M3HHG6"/>
<evidence type="ECO:0000256" key="1">
    <source>
        <dbReference type="SAM" id="Phobius"/>
    </source>
</evidence>
<name>A0A0M3HHG6_ASCLU</name>
<keyword evidence="1" id="KW-0472">Membrane</keyword>
<proteinExistence type="predicted"/>
<keyword evidence="2" id="KW-1185">Reference proteome</keyword>